<dbReference type="PIRSF" id="PIRSF000956">
    <property type="entry name" value="PLC-beta"/>
    <property type="match status" value="1"/>
</dbReference>
<feature type="region of interest" description="Disordered" evidence="18">
    <location>
        <begin position="961"/>
        <end position="981"/>
    </location>
</feature>
<keyword evidence="6 15" id="KW-0378">Hydrolase</keyword>
<evidence type="ECO:0000256" key="16">
    <source>
        <dbReference type="PIRSR" id="PIRSR000956-1"/>
    </source>
</evidence>
<dbReference type="GO" id="GO:0005516">
    <property type="term" value="F:calmodulin binding"/>
    <property type="evidence" value="ECO:0007669"/>
    <property type="project" value="TreeGrafter"/>
</dbReference>
<dbReference type="SMART" id="SM00148">
    <property type="entry name" value="PLCXc"/>
    <property type="match status" value="1"/>
</dbReference>
<evidence type="ECO:0000256" key="2">
    <source>
        <dbReference type="ARBA" id="ARBA00004370"/>
    </source>
</evidence>
<feature type="compositionally biased region" description="Low complexity" evidence="18">
    <location>
        <begin position="425"/>
        <end position="439"/>
    </location>
</feature>
<dbReference type="InterPro" id="IPR001711">
    <property type="entry name" value="PLipase_C_Pinositol-sp_Y"/>
</dbReference>
<feature type="domain" description="PI-PLC Y-box" evidence="20">
    <location>
        <begin position="473"/>
        <end position="572"/>
    </location>
</feature>
<comment type="catalytic activity">
    <reaction evidence="13">
        <text>a 1,2-diacyl-sn-glycero-3-phospho-(1D-myo-inositol-4,5-bisphosphate) + H2O = 1D-myo-inositol 1,4,5-trisphosphate + a 1,2-diacyl-sn-glycerol + H(+)</text>
        <dbReference type="Rhea" id="RHEA:33179"/>
        <dbReference type="ChEBI" id="CHEBI:15377"/>
        <dbReference type="ChEBI" id="CHEBI:15378"/>
        <dbReference type="ChEBI" id="CHEBI:17815"/>
        <dbReference type="ChEBI" id="CHEBI:58456"/>
        <dbReference type="ChEBI" id="CHEBI:203600"/>
        <dbReference type="EC" id="3.1.4.11"/>
    </reaction>
    <physiologicalReaction direction="left-to-right" evidence="13">
        <dbReference type="Rhea" id="RHEA:33180"/>
    </physiologicalReaction>
</comment>
<dbReference type="Pfam" id="PF17787">
    <property type="entry name" value="PH_14"/>
    <property type="match status" value="1"/>
</dbReference>
<feature type="compositionally biased region" description="Acidic residues" evidence="18">
    <location>
        <begin position="1087"/>
        <end position="1097"/>
    </location>
</feature>
<evidence type="ECO:0000256" key="1">
    <source>
        <dbReference type="ARBA" id="ARBA00004123"/>
    </source>
</evidence>
<evidence type="ECO:0000256" key="14">
    <source>
        <dbReference type="ARBA" id="ARBA00023726"/>
    </source>
</evidence>
<evidence type="ECO:0000256" key="15">
    <source>
        <dbReference type="PIRNR" id="PIRNR000956"/>
    </source>
</evidence>
<keyword evidence="11 15" id="KW-0807">Transducer</keyword>
<dbReference type="Gene3D" id="2.60.40.150">
    <property type="entry name" value="C2 domain"/>
    <property type="match status" value="1"/>
</dbReference>
<dbReference type="CDD" id="cd00275">
    <property type="entry name" value="C2_PLC_like"/>
    <property type="match status" value="1"/>
</dbReference>
<dbReference type="Gene3D" id="3.20.20.190">
    <property type="entry name" value="Phosphatidylinositol (PI) phosphodiesterase"/>
    <property type="match status" value="1"/>
</dbReference>
<evidence type="ECO:0000256" key="11">
    <source>
        <dbReference type="ARBA" id="ARBA00023224"/>
    </source>
</evidence>
<evidence type="ECO:0000256" key="3">
    <source>
        <dbReference type="ARBA" id="ARBA00004496"/>
    </source>
</evidence>
<dbReference type="FunFam" id="2.30.29.240:FF:000007">
    <property type="entry name" value="1-phosphatidylinositol 4,5-bisphosphate phosphodiesterase"/>
    <property type="match status" value="1"/>
</dbReference>
<dbReference type="Pfam" id="PF22631">
    <property type="entry name" value="PLCB1-4-like_EFh"/>
    <property type="match status" value="1"/>
</dbReference>
<dbReference type="PANTHER" id="PTHR10336:SF12">
    <property type="entry name" value="1-PHOSPHATIDYLINOSITOL 4,5-BISPHOSPHATE PHOSPHODIESTERASE BETA-1"/>
    <property type="match status" value="1"/>
</dbReference>
<dbReference type="InterPro" id="IPR017946">
    <property type="entry name" value="PLC-like_Pdiesterase_TIM-brl"/>
</dbReference>
<protein>
    <recommendedName>
        <fullName evidence="15">1-phosphatidylinositol 4,5-bisphosphate phosphodiesterase</fullName>
        <ecNumber evidence="15">3.1.4.11</ecNumber>
    </recommendedName>
</protein>
<feature type="binding site" evidence="17">
    <location>
        <position position="350"/>
    </location>
    <ligand>
        <name>Ca(2+)</name>
        <dbReference type="ChEBI" id="CHEBI:29108"/>
    </ligand>
</feature>
<dbReference type="FunFam" id="2.60.40.150:FF:000008">
    <property type="entry name" value="1-phosphatidylinositol 4,5-bisphosphate phosphodiesterase"/>
    <property type="match status" value="1"/>
</dbReference>
<dbReference type="Pfam" id="PF08703">
    <property type="entry name" value="PLC-beta_C"/>
    <property type="match status" value="2"/>
</dbReference>
<dbReference type="InterPro" id="IPR000909">
    <property type="entry name" value="PLipase_C_PInositol-sp_X_dom"/>
</dbReference>
<evidence type="ECO:0000259" key="20">
    <source>
        <dbReference type="PROSITE" id="PS50008"/>
    </source>
</evidence>
<dbReference type="PRINTS" id="PR00390">
    <property type="entry name" value="PHPHLIPASEC"/>
</dbReference>
<dbReference type="Gene3D" id="1.10.238.10">
    <property type="entry name" value="EF-hand"/>
    <property type="match status" value="1"/>
</dbReference>
<dbReference type="InterPro" id="IPR016280">
    <property type="entry name" value="PLC-beta"/>
</dbReference>
<dbReference type="SUPFAM" id="SSF69989">
    <property type="entry name" value="C-terminal domain of PLC-beta"/>
    <property type="match status" value="1"/>
</dbReference>
<dbReference type="GO" id="GO:0005509">
    <property type="term" value="F:calcium ion binding"/>
    <property type="evidence" value="ECO:0007669"/>
    <property type="project" value="UniProtKB-UniRule"/>
</dbReference>
<dbReference type="InterPro" id="IPR000008">
    <property type="entry name" value="C2_dom"/>
</dbReference>
<evidence type="ECO:0000256" key="9">
    <source>
        <dbReference type="ARBA" id="ARBA00023098"/>
    </source>
</evidence>
<dbReference type="GO" id="GO:0016042">
    <property type="term" value="P:lipid catabolic process"/>
    <property type="evidence" value="ECO:0007669"/>
    <property type="project" value="UniProtKB-KW"/>
</dbReference>
<keyword evidence="4" id="KW-0963">Cytoplasm</keyword>
<dbReference type="PROSITE" id="PS50007">
    <property type="entry name" value="PIPLC_X_DOMAIN"/>
    <property type="match status" value="1"/>
</dbReference>
<organism evidence="21 22">
    <name type="scientific">Cyprinus carpio</name>
    <name type="common">Common carp</name>
    <dbReference type="NCBI Taxonomy" id="7962"/>
    <lineage>
        <taxon>Eukaryota</taxon>
        <taxon>Metazoa</taxon>
        <taxon>Chordata</taxon>
        <taxon>Craniata</taxon>
        <taxon>Vertebrata</taxon>
        <taxon>Euteleostomi</taxon>
        <taxon>Actinopterygii</taxon>
        <taxon>Neopterygii</taxon>
        <taxon>Teleostei</taxon>
        <taxon>Ostariophysi</taxon>
        <taxon>Cypriniformes</taxon>
        <taxon>Cyprinidae</taxon>
        <taxon>Cyprininae</taxon>
        <taxon>Cyprinus</taxon>
    </lineage>
</organism>
<keyword evidence="9 15" id="KW-0443">Lipid metabolism</keyword>
<feature type="active site" evidence="16">
    <location>
        <position position="316"/>
    </location>
</feature>
<proteinExistence type="predicted"/>
<dbReference type="InterPro" id="IPR011992">
    <property type="entry name" value="EF-hand-dom_pair"/>
</dbReference>
<dbReference type="SUPFAM" id="SSF50729">
    <property type="entry name" value="PH domain-like"/>
    <property type="match status" value="1"/>
</dbReference>
<accession>A0A8C1WN55</accession>
<dbReference type="GO" id="GO:0016020">
    <property type="term" value="C:membrane"/>
    <property type="evidence" value="ECO:0007669"/>
    <property type="project" value="UniProtKB-SubCell"/>
</dbReference>
<dbReference type="GO" id="GO:0007186">
    <property type="term" value="P:G protein-coupled receptor signaling pathway"/>
    <property type="evidence" value="ECO:0007669"/>
    <property type="project" value="TreeGrafter"/>
</dbReference>
<dbReference type="Pfam" id="PF00388">
    <property type="entry name" value="PI-PLC-X"/>
    <property type="match status" value="1"/>
</dbReference>
<dbReference type="InterPro" id="IPR035892">
    <property type="entry name" value="C2_domain_sf"/>
</dbReference>
<dbReference type="GO" id="GO:0048015">
    <property type="term" value="P:phosphatidylinositol-mediated signaling"/>
    <property type="evidence" value="ECO:0007669"/>
    <property type="project" value="TreeGrafter"/>
</dbReference>
<dbReference type="SUPFAM" id="SSF47473">
    <property type="entry name" value="EF-hand"/>
    <property type="match status" value="1"/>
</dbReference>
<dbReference type="CDD" id="cd08591">
    <property type="entry name" value="PI-PLCc_beta"/>
    <property type="match status" value="1"/>
</dbReference>
<keyword evidence="8 15" id="KW-0442">Lipid degradation</keyword>
<dbReference type="Proteomes" id="UP000694700">
    <property type="component" value="Unplaced"/>
</dbReference>
<dbReference type="GO" id="GO:0007613">
    <property type="term" value="P:memory"/>
    <property type="evidence" value="ECO:0007669"/>
    <property type="project" value="TreeGrafter"/>
</dbReference>
<feature type="binding site" evidence="17">
    <location>
        <position position="301"/>
    </location>
    <ligand>
        <name>Ca(2+)</name>
        <dbReference type="ChEBI" id="CHEBI:29108"/>
    </ligand>
</feature>
<dbReference type="InterPro" id="IPR042531">
    <property type="entry name" value="PLC-beta_C_sf"/>
</dbReference>
<comment type="subcellular location">
    <subcellularLocation>
        <location evidence="3">Cytoplasm</location>
    </subcellularLocation>
    <subcellularLocation>
        <location evidence="2">Membrane</location>
    </subcellularLocation>
    <subcellularLocation>
        <location evidence="1">Nucleus</location>
    </subcellularLocation>
</comment>
<evidence type="ECO:0000256" key="6">
    <source>
        <dbReference type="ARBA" id="ARBA00022801"/>
    </source>
</evidence>
<evidence type="ECO:0000256" key="12">
    <source>
        <dbReference type="ARBA" id="ARBA00023242"/>
    </source>
</evidence>
<comment type="catalytic activity">
    <reaction evidence="14">
        <text>a 1,2-diacyl-sn-glycero-3-phospho-(1D-myo-inositol) + H2O = 1D-myo-inositol 1-phosphate + a 1,2-diacyl-sn-glycerol + H(+)</text>
        <dbReference type="Rhea" id="RHEA:43484"/>
        <dbReference type="ChEBI" id="CHEBI:15377"/>
        <dbReference type="ChEBI" id="CHEBI:15378"/>
        <dbReference type="ChEBI" id="CHEBI:17815"/>
        <dbReference type="ChEBI" id="CHEBI:57880"/>
        <dbReference type="ChEBI" id="CHEBI:58433"/>
    </reaction>
    <physiologicalReaction direction="left-to-right" evidence="14">
        <dbReference type="Rhea" id="RHEA:43485"/>
    </physiologicalReaction>
</comment>
<dbReference type="EC" id="3.1.4.11" evidence="15"/>
<keyword evidence="10" id="KW-0472">Membrane</keyword>
<dbReference type="SMART" id="SM00149">
    <property type="entry name" value="PLCYc"/>
    <property type="match status" value="1"/>
</dbReference>
<dbReference type="GO" id="GO:0016607">
    <property type="term" value="C:nuclear speck"/>
    <property type="evidence" value="ECO:0007669"/>
    <property type="project" value="TreeGrafter"/>
</dbReference>
<keyword evidence="5" id="KW-0597">Phosphoprotein</keyword>
<dbReference type="Gene3D" id="1.20.1230.10">
    <property type="entry name" value="Phospholipase C beta, distal C-terminal domain"/>
    <property type="match status" value="1"/>
</dbReference>
<dbReference type="Ensembl" id="ENSCCRT00015071772.1">
    <property type="protein sequence ID" value="ENSCCRP00015069532.1"/>
    <property type="gene ID" value="ENSCCRG00015025121.1"/>
</dbReference>
<dbReference type="PROSITE" id="PS50004">
    <property type="entry name" value="C2"/>
    <property type="match status" value="1"/>
</dbReference>
<keyword evidence="17" id="KW-0479">Metal-binding</keyword>
<dbReference type="FunFam" id="1.10.238.10:FF:000048">
    <property type="entry name" value="1-phosphatidylinositol 4,5-bisphosphate phosphodiesterase"/>
    <property type="match status" value="1"/>
</dbReference>
<dbReference type="InterPro" id="IPR037862">
    <property type="entry name" value="PLC-beta_PH"/>
</dbReference>
<dbReference type="PANTHER" id="PTHR10336">
    <property type="entry name" value="PHOSPHOINOSITIDE-SPECIFIC PHOSPHOLIPASE C FAMILY PROTEIN"/>
    <property type="match status" value="1"/>
</dbReference>
<feature type="region of interest" description="Disordered" evidence="18">
    <location>
        <begin position="403"/>
        <end position="459"/>
    </location>
</feature>
<dbReference type="GO" id="GO:0005737">
    <property type="term" value="C:cytoplasm"/>
    <property type="evidence" value="ECO:0007669"/>
    <property type="project" value="UniProtKB-SubCell"/>
</dbReference>
<evidence type="ECO:0000256" key="10">
    <source>
        <dbReference type="ARBA" id="ARBA00023136"/>
    </source>
</evidence>
<dbReference type="Gene3D" id="2.30.29.240">
    <property type="match status" value="1"/>
</dbReference>
<dbReference type="InterPro" id="IPR053945">
    <property type="entry name" value="PLCB1-4-like_EFh"/>
</dbReference>
<dbReference type="SMART" id="SM00239">
    <property type="entry name" value="C2"/>
    <property type="match status" value="1"/>
</dbReference>
<feature type="binding site" evidence="17">
    <location>
        <position position="299"/>
    </location>
    <ligand>
        <name>Ca(2+)</name>
        <dbReference type="ChEBI" id="CHEBI:29108"/>
    </ligand>
</feature>
<feature type="region of interest" description="Disordered" evidence="18">
    <location>
        <begin position="1055"/>
        <end position="1097"/>
    </location>
</feature>
<evidence type="ECO:0000256" key="4">
    <source>
        <dbReference type="ARBA" id="ARBA00022490"/>
    </source>
</evidence>
<evidence type="ECO:0000313" key="22">
    <source>
        <dbReference type="Proteomes" id="UP000694700"/>
    </source>
</evidence>
<feature type="domain" description="C2" evidence="19">
    <location>
        <begin position="572"/>
        <end position="702"/>
    </location>
</feature>
<name>A0A8C1WN55_CYPCA</name>
<evidence type="ECO:0000256" key="17">
    <source>
        <dbReference type="PIRSR" id="PIRSR000956-2"/>
    </source>
</evidence>
<dbReference type="GO" id="GO:0046488">
    <property type="term" value="P:phosphatidylinositol metabolic process"/>
    <property type="evidence" value="ECO:0007669"/>
    <property type="project" value="TreeGrafter"/>
</dbReference>
<dbReference type="GO" id="GO:0051209">
    <property type="term" value="P:release of sequestered calcium ion into cytosol"/>
    <property type="evidence" value="ECO:0007669"/>
    <property type="project" value="TreeGrafter"/>
</dbReference>
<dbReference type="GO" id="GO:0004435">
    <property type="term" value="F:phosphatidylinositol-4,5-bisphosphate phospholipase C activity"/>
    <property type="evidence" value="ECO:0007669"/>
    <property type="project" value="UniProtKB-UniRule"/>
</dbReference>
<evidence type="ECO:0000256" key="8">
    <source>
        <dbReference type="ARBA" id="ARBA00022963"/>
    </source>
</evidence>
<evidence type="ECO:0000259" key="19">
    <source>
        <dbReference type="PROSITE" id="PS50004"/>
    </source>
</evidence>
<feature type="region of interest" description="Disordered" evidence="18">
    <location>
        <begin position="748"/>
        <end position="800"/>
    </location>
</feature>
<dbReference type="InterPro" id="IPR014815">
    <property type="entry name" value="PLC-beta_C"/>
</dbReference>
<dbReference type="SUPFAM" id="SSF51695">
    <property type="entry name" value="PLC-like phosphodiesterases"/>
    <property type="match status" value="1"/>
</dbReference>
<feature type="compositionally biased region" description="Basic and acidic residues" evidence="18">
    <location>
        <begin position="964"/>
        <end position="981"/>
    </location>
</feature>
<sequence length="1097" mass="125136">EDELADALDVVTDKSAHGKRLWLRELLDVGNLVGRIENRMLTVVTGPDMVNIQYLNFMAFQEDVAKEWAHELFSLASNLLAQNMGRESCLEKAFTRLKLQTNQEGRIPVKNIFRLFSTDRKRVETALESCNLPAGRNDSIPLEDLTPDVYKSFINNLCPRSEINQIFADLGVKSRNYLTVDQMTEFINNKQRDPRLNEILYPPLKPEQTQLLMEKYEPNPAMIQKGQISVEGFARYLISEENSVIPPEKLDLSEDMTFPLSQYFINSSHNTYLTAGQLAGSSSVEMYRQTLLSGCRCVELDCWKGRTAEEEPVITHGFTMTSEISFKEVIEAIAECAFKTSPFPIILSFENHVDSPKQQAKMAEYCRSIFGDALLTETLEKYPLESGVPLPSPQELIGKILIKNKKSHPKPSDGSTKKKLSEQASNSDSSSVFEPSSPSAGPDDEDEEDDDDDCKKSMDEDTAGCEAFATEEMSTLVNYIQPTKFHSFEISKKSKRSYQMSSFVETKALEHLTKTPVEFVEHPLKQPTFLMANQDNCCFSLISLSDLSMQLNLGMYEYNGKSGYRLKPEFMRRPDKHFDPFTESTVDGIVANTLSVKIISGQFLTDKKVGVYVEIDMFGLPVDTRRKAFKTKTSQSNAINPVWDEEPIVFKKVVLPTLASLRIAVYEEGGKFIGHRIIPVSAIRPGYRYIGLRNEKNQALTLPAIFVYIEVKDYVPDTFADVIEALSNPIRYVNLMEQRSKQLAALTLEEGEEEKDTKEADPCVENPSEVQSEPKLVPVENGLSHAPSAAPKPTSQINTQPQSTANFTVLEACVSASEMEAQTVEELKQQKGFVREQRRHYKEMKDLVKKHHKKTTEMIKEHTAKYNEIQHDYLRKRAVLLKSSAAPVTVGPEHGPSFFEQELANLDQDSGQKLSELKEQQQQQLLNLRQEQYYSEKYLKKEHIKQVVCVCVEKKELKKKMDKKRQEKMSEAKSKEKHLTEEEKLEINRSYVNEVVHHIKRLEDAQTKRHEKLVETHKSILQQILDEKPKLQNDLDQEYQDKFRRLPLEIQEFVQESTKRKTEDGEPEVLPSSSSTLEKLMQKGAQSEDDTEEEKKD</sequence>
<evidence type="ECO:0000256" key="13">
    <source>
        <dbReference type="ARBA" id="ARBA00023674"/>
    </source>
</evidence>
<evidence type="ECO:0000313" key="21">
    <source>
        <dbReference type="Ensembl" id="ENSCCRP00015069532.1"/>
    </source>
</evidence>
<dbReference type="PROSITE" id="PS50008">
    <property type="entry name" value="PIPLC_Y_DOMAIN"/>
    <property type="match status" value="1"/>
</dbReference>
<dbReference type="InterPro" id="IPR001192">
    <property type="entry name" value="PI-PLC_fam"/>
</dbReference>
<evidence type="ECO:0000256" key="7">
    <source>
        <dbReference type="ARBA" id="ARBA00022837"/>
    </source>
</evidence>
<dbReference type="AlphaFoldDB" id="A0A8C1WN55"/>
<dbReference type="Pfam" id="PF00168">
    <property type="entry name" value="C2"/>
    <property type="match status" value="1"/>
</dbReference>
<dbReference type="SUPFAM" id="SSF49562">
    <property type="entry name" value="C2 domain (Calcium/lipid-binding domain, CaLB)"/>
    <property type="match status" value="1"/>
</dbReference>
<feature type="active site" evidence="16">
    <location>
        <position position="269"/>
    </location>
</feature>
<comment type="cofactor">
    <cofactor evidence="17">
        <name>Ca(2+)</name>
        <dbReference type="ChEBI" id="CHEBI:29108"/>
    </cofactor>
    <text evidence="17">Binds 1 Ca(2+) ion per subunit.</text>
</comment>
<keyword evidence="7 17" id="KW-0106">Calcium</keyword>
<evidence type="ECO:0000256" key="18">
    <source>
        <dbReference type="SAM" id="MobiDB-lite"/>
    </source>
</evidence>
<feature type="binding site" evidence="17">
    <location>
        <position position="270"/>
    </location>
    <ligand>
        <name>Ca(2+)</name>
        <dbReference type="ChEBI" id="CHEBI:29108"/>
    </ligand>
</feature>
<reference evidence="21" key="1">
    <citation type="submission" date="2025-08" db="UniProtKB">
        <authorList>
            <consortium name="Ensembl"/>
        </authorList>
    </citation>
    <scope>IDENTIFICATION</scope>
</reference>
<keyword evidence="12" id="KW-0539">Nucleus</keyword>
<feature type="compositionally biased region" description="Acidic residues" evidence="18">
    <location>
        <begin position="442"/>
        <end position="452"/>
    </location>
</feature>
<evidence type="ECO:0000256" key="5">
    <source>
        <dbReference type="ARBA" id="ARBA00022553"/>
    </source>
</evidence>